<sequence length="201" mass="23876">MKYEKEHIEFIKENYSQKTARELANMFNEYFHANINRNSIKSLMYRNGIKFNHNNKGEFKKGNIPYNKGKKMSKEQYEKCKATMFKKGNIPKNYKQVGSERITKDGYTEIKTEYPNVWKLKHRVIYEQHYGKLNKNEVVIFADGNRENFEIDNLIKVTRAQLKTINEKKLYLHDKELTKTGVNIAKLIEVIRKRSKNKSGV</sequence>
<name>G9XBV3_9FIRM</name>
<comment type="caution">
    <text evidence="2">The sequence shown here is derived from an EMBL/GenBank/DDBJ whole genome shotgun (WGS) entry which is preliminary data.</text>
</comment>
<protein>
    <recommendedName>
        <fullName evidence="1">HNH nuclease domain-containing protein</fullName>
    </recommendedName>
</protein>
<dbReference type="Proteomes" id="UP000003379">
    <property type="component" value="Unassembled WGS sequence"/>
</dbReference>
<proteinExistence type="predicted"/>
<dbReference type="HOGENOM" id="CLU_086933_0_0_9"/>
<evidence type="ECO:0000313" key="2">
    <source>
        <dbReference type="EMBL" id="EHL19440.1"/>
    </source>
</evidence>
<evidence type="ECO:0000313" key="3">
    <source>
        <dbReference type="Proteomes" id="UP000003379"/>
    </source>
</evidence>
<gene>
    <name evidence="2" type="ORF">HMPREF9628_00161</name>
</gene>
<dbReference type="Gene3D" id="3.90.75.20">
    <property type="match status" value="1"/>
</dbReference>
<evidence type="ECO:0000259" key="1">
    <source>
        <dbReference type="Pfam" id="PF13392"/>
    </source>
</evidence>
<dbReference type="EMBL" id="AFZG01000019">
    <property type="protein sequence ID" value="EHL19440.1"/>
    <property type="molecule type" value="Genomic_DNA"/>
</dbReference>
<dbReference type="InterPro" id="IPR044925">
    <property type="entry name" value="His-Me_finger_sf"/>
</dbReference>
<dbReference type="SUPFAM" id="SSF54060">
    <property type="entry name" value="His-Me finger endonucleases"/>
    <property type="match status" value="1"/>
</dbReference>
<dbReference type="InterPro" id="IPR003615">
    <property type="entry name" value="HNH_nuc"/>
</dbReference>
<reference evidence="2 3" key="1">
    <citation type="submission" date="2011-08" db="EMBL/GenBank/DDBJ databases">
        <title>The Genome Sequence of Eubacteriaceae bacterium CM5.</title>
        <authorList>
            <consortium name="The Broad Institute Genome Sequencing Platform"/>
            <person name="Earl A."/>
            <person name="Ward D."/>
            <person name="Feldgarden M."/>
            <person name="Gevers D."/>
            <person name="Sizova M."/>
            <person name="Hazen A."/>
            <person name="Epstein S."/>
            <person name="Young S.K."/>
            <person name="Zeng Q."/>
            <person name="Gargeya S."/>
            <person name="Fitzgerald M."/>
            <person name="Haas B."/>
            <person name="Abouelleil A."/>
            <person name="Alvarado L."/>
            <person name="Arachchi H.M."/>
            <person name="Berlin A."/>
            <person name="Brown A."/>
            <person name="Chapman S.B."/>
            <person name="Chen Z."/>
            <person name="Dunbar C."/>
            <person name="Freedman E."/>
            <person name="Gearin G."/>
            <person name="Gellesch M."/>
            <person name="Goldberg J."/>
            <person name="Griggs A."/>
            <person name="Gujja S."/>
            <person name="Heiman D."/>
            <person name="Howarth C."/>
            <person name="Larson L."/>
            <person name="Lui A."/>
            <person name="MacDonald P.J.P."/>
            <person name="Montmayeur A."/>
            <person name="Murphy C."/>
            <person name="Neiman D."/>
            <person name="Pearson M."/>
            <person name="Priest M."/>
            <person name="Roberts A."/>
            <person name="Saif S."/>
            <person name="Shea T."/>
            <person name="Shenoy N."/>
            <person name="Sisk P."/>
            <person name="Stolte C."/>
            <person name="Sykes S."/>
            <person name="Wortman J."/>
            <person name="Nusbaum C."/>
            <person name="Birren B."/>
        </authorList>
    </citation>
    <scope>NUCLEOTIDE SEQUENCE [LARGE SCALE GENOMIC DNA]</scope>
    <source>
        <strain evidence="2 3">CM5</strain>
    </source>
</reference>
<dbReference type="RefSeq" id="WP_009528461.1">
    <property type="nucleotide sequence ID" value="NZ_JH414596.1"/>
</dbReference>
<feature type="domain" description="HNH nuclease" evidence="1">
    <location>
        <begin position="119"/>
        <end position="161"/>
    </location>
</feature>
<dbReference type="Pfam" id="PF13392">
    <property type="entry name" value="HNH_3"/>
    <property type="match status" value="1"/>
</dbReference>
<accession>G9XBV3</accession>
<organism evidence="2 3">
    <name type="scientific">Peptoanaerobacter stomatis</name>
    <dbReference type="NCBI Taxonomy" id="796937"/>
    <lineage>
        <taxon>Bacteria</taxon>
        <taxon>Bacillati</taxon>
        <taxon>Bacillota</taxon>
        <taxon>Clostridia</taxon>
        <taxon>Peptostreptococcales</taxon>
        <taxon>Filifactoraceae</taxon>
        <taxon>Peptoanaerobacter</taxon>
    </lineage>
</organism>
<dbReference type="AlphaFoldDB" id="G9XBV3"/>